<dbReference type="VEuPathDB" id="FungiDB:B1J91_L00363g"/>
<evidence type="ECO:0000256" key="7">
    <source>
        <dbReference type="SAM" id="MobiDB-lite"/>
    </source>
</evidence>
<gene>
    <name evidence="9" type="ORF">AO440_000608</name>
</gene>
<dbReference type="GO" id="GO:0000014">
    <property type="term" value="F:single-stranded DNA endodeoxyribonuclease activity"/>
    <property type="evidence" value="ECO:0007669"/>
    <property type="project" value="EnsemblFungi"/>
</dbReference>
<dbReference type="InterPro" id="IPR004579">
    <property type="entry name" value="ERCC1/RAD10/SWI10"/>
</dbReference>
<organism evidence="9 10">
    <name type="scientific">Candida glabrata</name>
    <name type="common">Yeast</name>
    <name type="synonym">Torulopsis glabrata</name>
    <dbReference type="NCBI Taxonomy" id="5478"/>
    <lineage>
        <taxon>Eukaryota</taxon>
        <taxon>Fungi</taxon>
        <taxon>Dikarya</taxon>
        <taxon>Ascomycota</taxon>
        <taxon>Saccharomycotina</taxon>
        <taxon>Saccharomycetes</taxon>
        <taxon>Saccharomycetales</taxon>
        <taxon>Saccharomycetaceae</taxon>
        <taxon>Nakaseomyces</taxon>
    </lineage>
</organism>
<evidence type="ECO:0000313" key="9">
    <source>
        <dbReference type="EMBL" id="KTB01822.1"/>
    </source>
</evidence>
<dbReference type="PANTHER" id="PTHR12749:SF0">
    <property type="entry name" value="DNA EXCISION REPAIR PROTEIN ERCC-1"/>
    <property type="match status" value="1"/>
</dbReference>
<dbReference type="NCBIfam" id="TIGR00597">
    <property type="entry name" value="rad10"/>
    <property type="match status" value="1"/>
</dbReference>
<evidence type="ECO:0000256" key="4">
    <source>
        <dbReference type="ARBA" id="ARBA00023125"/>
    </source>
</evidence>
<dbReference type="GO" id="GO:0006277">
    <property type="term" value="P:DNA amplification"/>
    <property type="evidence" value="ECO:0007669"/>
    <property type="project" value="EnsemblFungi"/>
</dbReference>
<dbReference type="VEuPathDB" id="FungiDB:CAGL0L00363g"/>
<dbReference type="GO" id="GO:0070914">
    <property type="term" value="P:UV-damage excision repair"/>
    <property type="evidence" value="ECO:0007669"/>
    <property type="project" value="TreeGrafter"/>
</dbReference>
<dbReference type="Proteomes" id="UP000054886">
    <property type="component" value="Unassembled WGS sequence"/>
</dbReference>
<dbReference type="GO" id="GO:0070522">
    <property type="term" value="C:ERCC4-ERCC1 complex"/>
    <property type="evidence" value="ECO:0007669"/>
    <property type="project" value="TreeGrafter"/>
</dbReference>
<dbReference type="InterPro" id="IPR011335">
    <property type="entry name" value="Restrct_endonuc-II-like"/>
</dbReference>
<dbReference type="GO" id="GO:0006312">
    <property type="term" value="P:mitotic recombination"/>
    <property type="evidence" value="ECO:0007669"/>
    <property type="project" value="EnsemblFungi"/>
</dbReference>
<proteinExistence type="inferred from homology"/>
<dbReference type="VEuPathDB" id="FungiDB:GVI51_L00143"/>
<keyword evidence="4" id="KW-0238">DNA-binding</keyword>
<reference evidence="9 10" key="1">
    <citation type="submission" date="2015-10" db="EMBL/GenBank/DDBJ databases">
        <title>Draft genomes sequences of Candida glabrata isolates 1A, 1B, 2A, 2B, 3A and 3B.</title>
        <authorList>
            <person name="Haavelsrud O.E."/>
            <person name="Gaustad P."/>
        </authorList>
    </citation>
    <scope>NUCLEOTIDE SEQUENCE [LARGE SCALE GENOMIC DNA]</scope>
    <source>
        <strain evidence="9">910700640</strain>
    </source>
</reference>
<dbReference type="AlphaFoldDB" id="A0A0W0DC04"/>
<dbReference type="VEuPathDB" id="FungiDB:GWK60_D00143"/>
<dbReference type="SUPFAM" id="SSF52980">
    <property type="entry name" value="Restriction endonuclease-like"/>
    <property type="match status" value="1"/>
</dbReference>
<feature type="compositionally biased region" description="Basic and acidic residues" evidence="7">
    <location>
        <begin position="22"/>
        <end position="49"/>
    </location>
</feature>
<dbReference type="CDD" id="cd22325">
    <property type="entry name" value="ERCC1_C-like"/>
    <property type="match status" value="1"/>
</dbReference>
<name>A0A0W0DC04_CANGB</name>
<evidence type="ECO:0000259" key="8">
    <source>
        <dbReference type="Pfam" id="PF03834"/>
    </source>
</evidence>
<evidence type="ECO:0000256" key="1">
    <source>
        <dbReference type="ARBA" id="ARBA00004123"/>
    </source>
</evidence>
<feature type="domain" description="ERCC1-like central" evidence="8">
    <location>
        <begin position="104"/>
        <end position="220"/>
    </location>
</feature>
<keyword evidence="3" id="KW-0227">DNA damage</keyword>
<evidence type="ECO:0000313" key="10">
    <source>
        <dbReference type="Proteomes" id="UP000054886"/>
    </source>
</evidence>
<comment type="similarity">
    <text evidence="2">Belongs to the ERCC1/RAD10/SWI10 family.</text>
</comment>
<keyword evidence="6" id="KW-0539">Nucleus</keyword>
<comment type="subcellular location">
    <subcellularLocation>
        <location evidence="1">Nucleus</location>
    </subcellularLocation>
</comment>
<dbReference type="GO" id="GO:0000710">
    <property type="term" value="P:meiotic mismatch repair"/>
    <property type="evidence" value="ECO:0007669"/>
    <property type="project" value="EnsemblFungi"/>
</dbReference>
<evidence type="ECO:0000256" key="5">
    <source>
        <dbReference type="ARBA" id="ARBA00023204"/>
    </source>
</evidence>
<feature type="compositionally biased region" description="Polar residues" evidence="7">
    <location>
        <begin position="62"/>
        <end position="73"/>
    </location>
</feature>
<accession>A0A0W0DC04</accession>
<comment type="caution">
    <text evidence="9">The sequence shown here is derived from an EMBL/GenBank/DDBJ whole genome shotgun (WGS) entry which is preliminary data.</text>
</comment>
<dbReference type="GO" id="GO:1905348">
    <property type="term" value="C:endonuclease complex"/>
    <property type="evidence" value="ECO:0007669"/>
    <property type="project" value="EnsemblFungi"/>
</dbReference>
<dbReference type="GO" id="GO:0003684">
    <property type="term" value="F:damaged DNA binding"/>
    <property type="evidence" value="ECO:0007669"/>
    <property type="project" value="InterPro"/>
</dbReference>
<dbReference type="FunFam" id="3.40.50.10130:FF:000015">
    <property type="entry name" value="SsDNA endonuclease"/>
    <property type="match status" value="1"/>
</dbReference>
<keyword evidence="5" id="KW-0234">DNA repair</keyword>
<dbReference type="GO" id="GO:0000715">
    <property type="term" value="P:nucleotide-excision repair, DNA damage recognition"/>
    <property type="evidence" value="ECO:0007669"/>
    <property type="project" value="EnsemblFungi"/>
</dbReference>
<dbReference type="GO" id="GO:0003697">
    <property type="term" value="F:single-stranded DNA binding"/>
    <property type="evidence" value="ECO:0007669"/>
    <property type="project" value="EnsemblFungi"/>
</dbReference>
<dbReference type="GO" id="GO:0000110">
    <property type="term" value="C:nucleotide-excision repair factor 1 complex"/>
    <property type="evidence" value="ECO:0007669"/>
    <property type="project" value="EnsemblFungi"/>
</dbReference>
<feature type="compositionally biased region" description="Basic and acidic residues" evidence="7">
    <location>
        <begin position="74"/>
        <end position="87"/>
    </location>
</feature>
<protein>
    <submittedName>
        <fullName evidence="9">DNA repair protein RAD10</fullName>
    </submittedName>
</protein>
<dbReference type="EMBL" id="LLZZ01000129">
    <property type="protein sequence ID" value="KTB01822.1"/>
    <property type="molecule type" value="Genomic_DNA"/>
</dbReference>
<feature type="region of interest" description="Disordered" evidence="7">
    <location>
        <begin position="22"/>
        <end position="98"/>
    </location>
</feature>
<dbReference type="InterPro" id="IPR047260">
    <property type="entry name" value="ERCC1-like_central_dom"/>
</dbReference>
<dbReference type="PANTHER" id="PTHR12749">
    <property type="entry name" value="EXCISION REPAIR CROSS-COMPLEMENTING 1 ERCC1"/>
    <property type="match status" value="1"/>
</dbReference>
<dbReference type="Gene3D" id="3.40.50.10130">
    <property type="match status" value="1"/>
</dbReference>
<sequence>MNNTDSTSFQSILAGVERLRKQKEGAADKDRNNDLVTKDKDTNFIERKQTAHVQDANKVPPRNNNVINAFNQQRYDDDSTKPEENGKKRPFITTQSGSTNVGKTVLVSTTQKENPLLNHLKNTNWRYSKPQPGQKIYYDYKVKNRSILFLTLSYHKLYVDYIERRMLPLKQNNDNILIFVVDDTNSEEILTTITKICLFNGFTLLLAFNFQQAAKYLEGLNSF</sequence>
<dbReference type="GO" id="GO:0000736">
    <property type="term" value="P:double-strand break repair via single-strand annealing, removal of nonhomologous ends"/>
    <property type="evidence" value="ECO:0007669"/>
    <property type="project" value="EnsemblFungi"/>
</dbReference>
<evidence type="ECO:0000256" key="6">
    <source>
        <dbReference type="ARBA" id="ARBA00023242"/>
    </source>
</evidence>
<evidence type="ECO:0000256" key="2">
    <source>
        <dbReference type="ARBA" id="ARBA00008283"/>
    </source>
</evidence>
<evidence type="ECO:0000256" key="3">
    <source>
        <dbReference type="ARBA" id="ARBA00022763"/>
    </source>
</evidence>
<dbReference type="Pfam" id="PF03834">
    <property type="entry name" value="Rad10"/>
    <property type="match status" value="1"/>
</dbReference>